<feature type="region of interest" description="Disordered" evidence="1">
    <location>
        <begin position="177"/>
        <end position="199"/>
    </location>
</feature>
<protein>
    <submittedName>
        <fullName evidence="2">Uncharacterized protein</fullName>
    </submittedName>
</protein>
<feature type="compositionally biased region" description="Polar residues" evidence="1">
    <location>
        <begin position="925"/>
        <end position="943"/>
    </location>
</feature>
<feature type="compositionally biased region" description="Basic and acidic residues" evidence="1">
    <location>
        <begin position="1047"/>
        <end position="1058"/>
    </location>
</feature>
<dbReference type="EMBL" id="JAVIJP010000005">
    <property type="protein sequence ID" value="KAL3653474.1"/>
    <property type="molecule type" value="Genomic_DNA"/>
</dbReference>
<feature type="compositionally biased region" description="Basic and acidic residues" evidence="1">
    <location>
        <begin position="983"/>
        <end position="996"/>
    </location>
</feature>
<organism evidence="2 3">
    <name type="scientific">Castilleja foliolosa</name>
    <dbReference type="NCBI Taxonomy" id="1961234"/>
    <lineage>
        <taxon>Eukaryota</taxon>
        <taxon>Viridiplantae</taxon>
        <taxon>Streptophyta</taxon>
        <taxon>Embryophyta</taxon>
        <taxon>Tracheophyta</taxon>
        <taxon>Spermatophyta</taxon>
        <taxon>Magnoliopsida</taxon>
        <taxon>eudicotyledons</taxon>
        <taxon>Gunneridae</taxon>
        <taxon>Pentapetalae</taxon>
        <taxon>asterids</taxon>
        <taxon>lamiids</taxon>
        <taxon>Lamiales</taxon>
        <taxon>Orobanchaceae</taxon>
        <taxon>Pedicularideae</taxon>
        <taxon>Castillejinae</taxon>
        <taxon>Castilleja</taxon>
    </lineage>
</organism>
<feature type="region of interest" description="Disordered" evidence="1">
    <location>
        <begin position="908"/>
        <end position="1069"/>
    </location>
</feature>
<feature type="region of interest" description="Disordered" evidence="1">
    <location>
        <begin position="751"/>
        <end position="770"/>
    </location>
</feature>
<keyword evidence="3" id="KW-1185">Reference proteome</keyword>
<sequence length="1193" mass="133803">MSSHLQPAPFSGPQPVQSQLSINFSSAIPIKKRRFPIIYPPSPERKIPCSEDHESKTKQEQKMPIEKCPSPIEAKNPSSDLTVHKEATPSNIEQVQANVDILPSKPHEAKPTVSLKTVPDSGNEMNISSKEKSPGPKVPEICTGSKTATVKEEICGLELSMSLGPKEPLVIPVPDLKHQESGSYKSDPDPSLLSLPPSEKSVCTTVGDVNRTNWDLNTTMDVWGEGSTNSFADIGGFVKTNNFCDEKSILTTTAENVGVSLNKGKRILDEYGPDSSNATVQPGLQCKIDDSLGLRLAMPLNVVSTSARRNICLEQEVHLSPMNVSRPVKSEPVEENCKRDCSVGSSSTSNVGLLKLSTVKTELLHTRGLEIVIHSSVIPDKLVNCKTEDVSSSSSCLPLPLKIPQGSFRPRLPSCSELTTSEDLSSLLELSLRNKEIHENQPRPCDTGNSSIVHTENHKLARVDEYTVEAPDDDEKMNILAEMNVEESIESDCGSKGKSVGENVCGKEDEELEEGEVREPLQPSAIEENPIDALKSTDSLEFTGLDSQNLQHCDLSGDKDLIASDFDEKDSSLKENNEKNDSNKDNSSIICEPQNKDNALPKVSETVLEVGFDEKRFVSVTPDRKDIEEASGKEISSDIPTNANGEDVVTTDNKVVKEICLGEDNVEASLDGLDDAAKAARNKSRIIYLARASLVKSPCKTRSIPNRLLTPRSGKERYSDFDGEIQLRGNRDENYVGGSNKFVKDRVHDQRNSRTNFMHGRGRMSGRFSSLRGKWDSDHDFASGNSYGPYDYRPIKRKHASSISDVETDCNGYDNQQDGNNRRKSTNDEFSPSLRRSNLRRLSPGENRDGPSNRGNQTFRRFPRNNNNNNMSSNRCNGESGSDVMGLRHGDKFMRHLSDDMINPVYNHPQVMYDDDSGPIERGNRNFSNMQRKGYPQISSKSQGRSRTRSPGPWSSPRRRSPNGLQDLSQHRSPGFYRTRRMRSPDRACFRDDMVPRRRGGSPSYVARHSNNDLRDVDPGREHVHTRSSGNSNRRTSPPQDFLRSGRRMDALDSREMGDSGDEYMNNEPMQSNKFHEFRGDRIMDERRKFVDRRGPGHSFWPNYNGGGENFRFHRNNGPRPYRFCPDGDTEFVERGNMREREFDERIKHQNMVQNRRNKNVEEQQQDGNGNYMPDERVWDDDGFGDDRVKRRF</sequence>
<feature type="compositionally biased region" description="Low complexity" evidence="1">
    <location>
        <begin position="831"/>
        <end position="844"/>
    </location>
</feature>
<feature type="compositionally biased region" description="Low complexity" evidence="1">
    <location>
        <begin position="189"/>
        <end position="198"/>
    </location>
</feature>
<feature type="region of interest" description="Disordered" evidence="1">
    <location>
        <begin position="1150"/>
        <end position="1193"/>
    </location>
</feature>
<dbReference type="Proteomes" id="UP001632038">
    <property type="component" value="Unassembled WGS sequence"/>
</dbReference>
<feature type="region of interest" description="Disordered" evidence="1">
    <location>
        <begin position="488"/>
        <end position="529"/>
    </location>
</feature>
<evidence type="ECO:0000313" key="3">
    <source>
        <dbReference type="Proteomes" id="UP001632038"/>
    </source>
</evidence>
<feature type="region of interest" description="Disordered" evidence="1">
    <location>
        <begin position="806"/>
        <end position="883"/>
    </location>
</feature>
<reference evidence="3" key="1">
    <citation type="journal article" date="2024" name="IScience">
        <title>Strigolactones Initiate the Formation of Haustorium-like Structures in Castilleja.</title>
        <authorList>
            <person name="Buerger M."/>
            <person name="Peterson D."/>
            <person name="Chory J."/>
        </authorList>
    </citation>
    <scope>NUCLEOTIDE SEQUENCE [LARGE SCALE GENOMIC DNA]</scope>
</reference>
<name>A0ABD3EGW2_9LAMI</name>
<gene>
    <name evidence="2" type="ORF">CASFOL_003155</name>
</gene>
<dbReference type="PANTHER" id="PTHR34536">
    <property type="entry name" value="DENTIN SIALOPHOSPHOPROTEIN-LIKE PROTEIN"/>
    <property type="match status" value="1"/>
</dbReference>
<feature type="compositionally biased region" description="Low complexity" evidence="1">
    <location>
        <begin position="864"/>
        <end position="877"/>
    </location>
</feature>
<dbReference type="PANTHER" id="PTHR34536:SF4">
    <property type="entry name" value="BTZ DOMAIN-CONTAINING PROTEIN"/>
    <property type="match status" value="1"/>
</dbReference>
<dbReference type="AlphaFoldDB" id="A0ABD3EGW2"/>
<feature type="compositionally biased region" description="Polar residues" evidence="1">
    <location>
        <begin position="963"/>
        <end position="972"/>
    </location>
</feature>
<accession>A0ABD3EGW2</accession>
<evidence type="ECO:0000256" key="1">
    <source>
        <dbReference type="SAM" id="MobiDB-lite"/>
    </source>
</evidence>
<feature type="region of interest" description="Disordered" evidence="1">
    <location>
        <begin position="35"/>
        <end position="82"/>
    </location>
</feature>
<comment type="caution">
    <text evidence="2">The sequence shown here is derived from an EMBL/GenBank/DDBJ whole genome shotgun (WGS) entry which is preliminary data.</text>
</comment>
<evidence type="ECO:0000313" key="2">
    <source>
        <dbReference type="EMBL" id="KAL3653474.1"/>
    </source>
</evidence>
<feature type="region of interest" description="Disordered" evidence="1">
    <location>
        <begin position="568"/>
        <end position="596"/>
    </location>
</feature>
<feature type="region of interest" description="Disordered" evidence="1">
    <location>
        <begin position="101"/>
        <end position="142"/>
    </location>
</feature>
<feature type="compositionally biased region" description="Basic and acidic residues" evidence="1">
    <location>
        <begin position="569"/>
        <end position="584"/>
    </location>
</feature>
<proteinExistence type="predicted"/>
<feature type="compositionally biased region" description="Low complexity" evidence="1">
    <location>
        <begin position="1027"/>
        <end position="1037"/>
    </location>
</feature>
<feature type="compositionally biased region" description="Basic and acidic residues" evidence="1">
    <location>
        <begin position="1010"/>
        <end position="1025"/>
    </location>
</feature>
<feature type="compositionally biased region" description="Basic and acidic residues" evidence="1">
    <location>
        <begin position="43"/>
        <end position="65"/>
    </location>
</feature>